<dbReference type="EMBL" id="LR999451">
    <property type="protein sequence ID" value="CAE5958061.1"/>
    <property type="molecule type" value="Genomic_DNA"/>
</dbReference>
<evidence type="ECO:0000256" key="5">
    <source>
        <dbReference type="SAM" id="MobiDB-lite"/>
    </source>
</evidence>
<dbReference type="InterPro" id="IPR000225">
    <property type="entry name" value="Armadillo"/>
</dbReference>
<evidence type="ECO:0000256" key="4">
    <source>
        <dbReference type="ARBA" id="ARBA00022927"/>
    </source>
</evidence>
<dbReference type="InterPro" id="IPR016024">
    <property type="entry name" value="ARM-type_fold"/>
</dbReference>
<dbReference type="SMART" id="SM00185">
    <property type="entry name" value="ARM"/>
    <property type="match status" value="4"/>
</dbReference>
<dbReference type="GO" id="GO:0015031">
    <property type="term" value="P:protein transport"/>
    <property type="evidence" value="ECO:0007669"/>
    <property type="project" value="UniProtKB-KW"/>
</dbReference>
<evidence type="ECO:0000256" key="3">
    <source>
        <dbReference type="ARBA" id="ARBA00022737"/>
    </source>
</evidence>
<feature type="compositionally biased region" description="Basic and acidic residues" evidence="5">
    <location>
        <begin position="135"/>
        <end position="153"/>
    </location>
</feature>
<feature type="region of interest" description="Disordered" evidence="5">
    <location>
        <begin position="125"/>
        <end position="154"/>
    </location>
</feature>
<organism evidence="6 7">
    <name type="scientific">Arabidopsis arenosa</name>
    <name type="common">Sand rock-cress</name>
    <name type="synonym">Cardaminopsis arenosa</name>
    <dbReference type="NCBI Taxonomy" id="38785"/>
    <lineage>
        <taxon>Eukaryota</taxon>
        <taxon>Viridiplantae</taxon>
        <taxon>Streptophyta</taxon>
        <taxon>Embryophyta</taxon>
        <taxon>Tracheophyta</taxon>
        <taxon>Spermatophyta</taxon>
        <taxon>Magnoliopsida</taxon>
        <taxon>eudicotyledons</taxon>
        <taxon>Gunneridae</taxon>
        <taxon>Pentapetalae</taxon>
        <taxon>rosids</taxon>
        <taxon>malvids</taxon>
        <taxon>Brassicales</taxon>
        <taxon>Brassicaceae</taxon>
        <taxon>Camelineae</taxon>
        <taxon>Arabidopsis</taxon>
    </lineage>
</organism>
<keyword evidence="7" id="KW-1185">Reference proteome</keyword>
<name>A0A8S1ZJ84_ARAAE</name>
<evidence type="ECO:0000313" key="6">
    <source>
        <dbReference type="EMBL" id="CAE5958061.1"/>
    </source>
</evidence>
<keyword evidence="4" id="KW-0653">Protein transport</keyword>
<dbReference type="SUPFAM" id="SSF48371">
    <property type="entry name" value="ARM repeat"/>
    <property type="match status" value="1"/>
</dbReference>
<keyword evidence="2" id="KW-0813">Transport</keyword>
<dbReference type="AlphaFoldDB" id="A0A8S1ZJ84"/>
<dbReference type="Pfam" id="PF00514">
    <property type="entry name" value="Arm"/>
    <property type="match status" value="1"/>
</dbReference>
<proteinExistence type="inferred from homology"/>
<gene>
    <name evidence="6" type="ORF">AARE701A_LOCUS1702</name>
</gene>
<dbReference type="Gene3D" id="1.25.10.10">
    <property type="entry name" value="Leucine-rich Repeat Variant"/>
    <property type="match status" value="2"/>
</dbReference>
<evidence type="ECO:0000256" key="1">
    <source>
        <dbReference type="ARBA" id="ARBA00010394"/>
    </source>
</evidence>
<sequence>MNYDLPPPIDLRRLPWFVQQSLVNTGFCVIERPVIAHFMDHILEQVDAMPAPTYLIVFPKLAYIENEMYIGPTTRDSLFCGYHAVTIMAVGYQNGLRFAICRQNNGLAAEASGYVKVSLSVIKRDDEKDEEEEKEDRKRPRLPEKAGKGEEVRKRQRIAGKGYSQSNVVFEAAWALTNIASGASEETKAITDSGAIPLFAKLLSYSSEEVREQAVLALGYVAGDSSKCLEHVCKALMPLMGQFNEHSMLRNGAWTLSNFCRGKPQPAFEQTKAVVPESAHHPSPSVLIPALLLDIGNIVTGDDMQTQALSGLLKNTYKKSIKKETCWAISNITVEEVIQAGLTQLQIGEFQITNAACGGNHDQIKFPMRQGCIKPTRVLIQGS</sequence>
<reference evidence="6" key="1">
    <citation type="submission" date="2021-01" db="EMBL/GenBank/DDBJ databases">
        <authorList>
            <person name="Bezrukov I."/>
        </authorList>
    </citation>
    <scope>NUCLEOTIDE SEQUENCE</scope>
</reference>
<accession>A0A8S1ZJ84</accession>
<protein>
    <submittedName>
        <fullName evidence="6">Uncharacterized protein</fullName>
    </submittedName>
</protein>
<dbReference type="InterPro" id="IPR011989">
    <property type="entry name" value="ARM-like"/>
</dbReference>
<comment type="similarity">
    <text evidence="1">Belongs to the importin alpha family.</text>
</comment>
<dbReference type="PANTHER" id="PTHR23316">
    <property type="entry name" value="IMPORTIN ALPHA"/>
    <property type="match status" value="1"/>
</dbReference>
<dbReference type="Proteomes" id="UP000682877">
    <property type="component" value="Chromosome 1"/>
</dbReference>
<evidence type="ECO:0000256" key="2">
    <source>
        <dbReference type="ARBA" id="ARBA00022448"/>
    </source>
</evidence>
<keyword evidence="3" id="KW-0677">Repeat</keyword>
<evidence type="ECO:0000313" key="7">
    <source>
        <dbReference type="Proteomes" id="UP000682877"/>
    </source>
</evidence>